<organism evidence="3 4">
    <name type="scientific">Naegleria fowleri</name>
    <name type="common">Brain eating amoeba</name>
    <dbReference type="NCBI Taxonomy" id="5763"/>
    <lineage>
        <taxon>Eukaryota</taxon>
        <taxon>Discoba</taxon>
        <taxon>Heterolobosea</taxon>
        <taxon>Tetramitia</taxon>
        <taxon>Eutetramitia</taxon>
        <taxon>Vahlkampfiidae</taxon>
        <taxon>Naegleria</taxon>
    </lineage>
</organism>
<keyword evidence="4" id="KW-1185">Reference proteome</keyword>
<protein>
    <recommendedName>
        <fullName evidence="2">DM2 domain-containing protein</fullName>
    </recommendedName>
</protein>
<gene>
    <name evidence="3" type="ORF">FDP41_009024</name>
</gene>
<dbReference type="VEuPathDB" id="AmoebaDB:FDP41_009024"/>
<proteinExistence type="predicted"/>
<dbReference type="AlphaFoldDB" id="A0A6A5BFG7"/>
<name>A0A6A5BFG7_NAEFO</name>
<evidence type="ECO:0000259" key="2">
    <source>
        <dbReference type="PROSITE" id="PS51925"/>
    </source>
</evidence>
<evidence type="ECO:0000313" key="4">
    <source>
        <dbReference type="Proteomes" id="UP000444721"/>
    </source>
</evidence>
<dbReference type="PANTHER" id="PTHR13844">
    <property type="entry name" value="SWI/SNF-RELATED MATRIX-ASSOCIATED ACTIN-DEPENDENT REGULATOR OF CHROMATIN SUBFAMILY D"/>
    <property type="match status" value="1"/>
</dbReference>
<dbReference type="Gene3D" id="1.10.245.10">
    <property type="entry name" value="SWIB/MDM2 domain"/>
    <property type="match status" value="1"/>
</dbReference>
<dbReference type="InterPro" id="IPR036885">
    <property type="entry name" value="SWIB_MDM2_dom_sf"/>
</dbReference>
<dbReference type="EMBL" id="VFQX01000066">
    <property type="protein sequence ID" value="KAF0972775.1"/>
    <property type="molecule type" value="Genomic_DNA"/>
</dbReference>
<accession>A0A6A5BFG7</accession>
<sequence>MQQPFFNPSAAAAGAVNDAQNSNKRTLGTFLSQQQQQPSSSYTTNPLLSSTQQQSMMMAANNPYLQQQKKSKIDYIQLPEKVKDTISESEIYSILLNYEHRLDVLLSEKKQHMRQLLLNNETSSETLRIYVTHQRKPISKTEEEWRFGIQGGIVRTLSNSATIEQYKFTHFLKSMIIELDRNVFSGGEDFIEWNSLPSQPLKDGFTFSRRVNLSKLYELYPQHVYPLKLLFHFKQDPPLYEINNVYLKRLIRTTEEYSRSLKLESQSGGSNNSLQEETFTLNQILSMIWEYITKNRLYDSEDKSLIRCDELLSHMMTLHETTTMNNNNSTNMNTTTINTMNTTNMNTMNTMNTNNTMNTTPHIISYTEILKKVKSLLTIPINSTVTEIIHPISCSPTSDSELMTPQQQQQVFQGNSKKDVPVQVNTPHQAKTNSSIEKILNDEPNEEIENINKNIQNVIQDIKQRSEKMKFMKKFAEDPVNTLHALIDSQTRDLLVLHKKQSVEEARKSSFYKPSDWIHTALFKYLKSNEKKHLK</sequence>
<dbReference type="OrthoDB" id="10263741at2759"/>
<dbReference type="PROSITE" id="PS51925">
    <property type="entry name" value="SWIB_MDM2"/>
    <property type="match status" value="1"/>
</dbReference>
<dbReference type="VEuPathDB" id="AmoebaDB:NfTy_046870"/>
<comment type="caution">
    <text evidence="3">The sequence shown here is derived from an EMBL/GenBank/DDBJ whole genome shotgun (WGS) entry which is preliminary data.</text>
</comment>
<reference evidence="3 4" key="1">
    <citation type="journal article" date="2019" name="Sci. Rep.">
        <title>Nanopore sequencing improves the draft genome of the human pathogenic amoeba Naegleria fowleri.</title>
        <authorList>
            <person name="Liechti N."/>
            <person name="Schurch N."/>
            <person name="Bruggmann R."/>
            <person name="Wittwer M."/>
        </authorList>
    </citation>
    <scope>NUCLEOTIDE SEQUENCE [LARGE SCALE GENOMIC DNA]</scope>
    <source>
        <strain evidence="3 4">ATCC 30894</strain>
    </source>
</reference>
<evidence type="ECO:0000256" key="1">
    <source>
        <dbReference type="SAM" id="MobiDB-lite"/>
    </source>
</evidence>
<evidence type="ECO:0000313" key="3">
    <source>
        <dbReference type="EMBL" id="KAF0972775.1"/>
    </source>
</evidence>
<dbReference type="InterPro" id="IPR003121">
    <property type="entry name" value="SWIB_MDM2_domain"/>
</dbReference>
<feature type="domain" description="DM2" evidence="2">
    <location>
        <begin position="252"/>
        <end position="339"/>
    </location>
</feature>
<dbReference type="Proteomes" id="UP000444721">
    <property type="component" value="Unassembled WGS sequence"/>
</dbReference>
<feature type="region of interest" description="Disordered" evidence="1">
    <location>
        <begin position="1"/>
        <end position="20"/>
    </location>
</feature>
<dbReference type="VEuPathDB" id="AmoebaDB:NF0025850"/>
<dbReference type="GeneID" id="68116241"/>
<dbReference type="RefSeq" id="XP_044557489.1">
    <property type="nucleotide sequence ID" value="XM_044712940.1"/>
</dbReference>
<dbReference type="SUPFAM" id="SSF47592">
    <property type="entry name" value="SWIB/MDM2 domain"/>
    <property type="match status" value="1"/>
</dbReference>
<dbReference type="Pfam" id="PF02201">
    <property type="entry name" value="SWIB"/>
    <property type="match status" value="1"/>
</dbReference>